<dbReference type="EMBL" id="JBCGDC010000011">
    <property type="protein sequence ID" value="MFB6392691.1"/>
    <property type="molecule type" value="Genomic_DNA"/>
</dbReference>
<dbReference type="SUPFAM" id="SSF46955">
    <property type="entry name" value="Putative DNA-binding domain"/>
    <property type="match status" value="1"/>
</dbReference>
<gene>
    <name evidence="2" type="ORF">AAFH96_06165</name>
</gene>
<dbReference type="NCBIfam" id="TIGR01764">
    <property type="entry name" value="excise"/>
    <property type="match status" value="1"/>
</dbReference>
<sequence>MSTDTLTRTDAPILLTVQEAADRLSVSRSTLYALMKSGELRSITIRANRRLALTDVDAYVQKLLDQASKTKRA</sequence>
<reference evidence="2 3" key="1">
    <citation type="submission" date="2024-04" db="EMBL/GenBank/DDBJ databases">
        <title>Polymorphospora sp. isolated from Baiyangdian Lake in Xiong'an New Area.</title>
        <authorList>
            <person name="Zhang X."/>
            <person name="Liu J."/>
        </authorList>
    </citation>
    <scope>NUCLEOTIDE SEQUENCE [LARGE SCALE GENOMIC DNA]</scope>
    <source>
        <strain evidence="2 3">2-325</strain>
    </source>
</reference>
<evidence type="ECO:0000313" key="3">
    <source>
        <dbReference type="Proteomes" id="UP001582793"/>
    </source>
</evidence>
<accession>A0ABV5CL05</accession>
<feature type="domain" description="Helix-turn-helix" evidence="1">
    <location>
        <begin position="14"/>
        <end position="62"/>
    </location>
</feature>
<protein>
    <submittedName>
        <fullName evidence="2">Helix-turn-helix domain-containing protein</fullName>
    </submittedName>
</protein>
<dbReference type="InterPro" id="IPR009061">
    <property type="entry name" value="DNA-bd_dom_put_sf"/>
</dbReference>
<dbReference type="Pfam" id="PF12728">
    <property type="entry name" value="HTH_17"/>
    <property type="match status" value="1"/>
</dbReference>
<proteinExistence type="predicted"/>
<dbReference type="InterPro" id="IPR041657">
    <property type="entry name" value="HTH_17"/>
</dbReference>
<comment type="caution">
    <text evidence="2">The sequence shown here is derived from an EMBL/GenBank/DDBJ whole genome shotgun (WGS) entry which is preliminary data.</text>
</comment>
<keyword evidence="3" id="KW-1185">Reference proteome</keyword>
<name>A0ABV5CL05_9ACTN</name>
<dbReference type="RefSeq" id="WP_375733408.1">
    <property type="nucleotide sequence ID" value="NZ_JBCGDC010000011.1"/>
</dbReference>
<evidence type="ECO:0000259" key="1">
    <source>
        <dbReference type="Pfam" id="PF12728"/>
    </source>
</evidence>
<dbReference type="InterPro" id="IPR010093">
    <property type="entry name" value="SinI_DNA-bd"/>
</dbReference>
<dbReference type="Proteomes" id="UP001582793">
    <property type="component" value="Unassembled WGS sequence"/>
</dbReference>
<organism evidence="2 3">
    <name type="scientific">Polymorphospora lycopeni</name>
    <dbReference type="NCBI Taxonomy" id="3140240"/>
    <lineage>
        <taxon>Bacteria</taxon>
        <taxon>Bacillati</taxon>
        <taxon>Actinomycetota</taxon>
        <taxon>Actinomycetes</taxon>
        <taxon>Micromonosporales</taxon>
        <taxon>Micromonosporaceae</taxon>
        <taxon>Polymorphospora</taxon>
    </lineage>
</organism>
<evidence type="ECO:0000313" key="2">
    <source>
        <dbReference type="EMBL" id="MFB6392691.1"/>
    </source>
</evidence>